<gene>
    <name evidence="9" type="ORF">KUTeg_018870</name>
</gene>
<dbReference type="Pfam" id="PF25780">
    <property type="entry name" value="TPR_IPO5"/>
    <property type="match status" value="1"/>
</dbReference>
<evidence type="ECO:0000256" key="6">
    <source>
        <dbReference type="ARBA" id="ARBA00022927"/>
    </source>
</evidence>
<feature type="domain" description="Importin N-terminal" evidence="8">
    <location>
        <begin position="27"/>
        <end position="97"/>
    </location>
</feature>
<dbReference type="InterPro" id="IPR057672">
    <property type="entry name" value="TPR_IPO4/5"/>
</dbReference>
<evidence type="ECO:0000313" key="9">
    <source>
        <dbReference type="EMBL" id="KAJ8302474.1"/>
    </source>
</evidence>
<keyword evidence="3" id="KW-0813">Transport</keyword>
<evidence type="ECO:0000256" key="7">
    <source>
        <dbReference type="ARBA" id="ARBA00023242"/>
    </source>
</evidence>
<reference evidence="9 10" key="1">
    <citation type="submission" date="2022-12" db="EMBL/GenBank/DDBJ databases">
        <title>Chromosome-level genome of Tegillarca granosa.</title>
        <authorList>
            <person name="Kim J."/>
        </authorList>
    </citation>
    <scope>NUCLEOTIDE SEQUENCE [LARGE SCALE GENOMIC DNA]</scope>
    <source>
        <strain evidence="9">Teg-2019</strain>
        <tissue evidence="9">Adductor muscle</tissue>
    </source>
</reference>
<keyword evidence="6" id="KW-0653">Protein transport</keyword>
<dbReference type="PANTHER" id="PTHR10527">
    <property type="entry name" value="IMPORTIN BETA"/>
    <property type="match status" value="1"/>
</dbReference>
<evidence type="ECO:0000256" key="5">
    <source>
        <dbReference type="ARBA" id="ARBA00022737"/>
    </source>
</evidence>
<dbReference type="SMART" id="SM00913">
    <property type="entry name" value="IBN_N"/>
    <property type="match status" value="1"/>
</dbReference>
<comment type="caution">
    <text evidence="9">The sequence shown here is derived from an EMBL/GenBank/DDBJ whole genome shotgun (WGS) entry which is preliminary data.</text>
</comment>
<evidence type="ECO:0000256" key="1">
    <source>
        <dbReference type="ARBA" id="ARBA00004123"/>
    </source>
</evidence>
<dbReference type="EMBL" id="JARBDR010000917">
    <property type="protein sequence ID" value="KAJ8302474.1"/>
    <property type="molecule type" value="Genomic_DNA"/>
</dbReference>
<evidence type="ECO:0000256" key="4">
    <source>
        <dbReference type="ARBA" id="ARBA00022490"/>
    </source>
</evidence>
<sequence>MCDEMAQQLEETLGKLLVPDNNTIQAATQQLKELFKDPNIIPGLCQVLSTSQTPQVRQYAAVLLRRKIQKSRHWRALPENICSKKSVRNAVAQVAATVAKHDLPNNQWPQLFQFLLAYTKTAAAEQLKPHLVSLLQLLAEVINDTENKLVPYYAIRTMTELIFYIGDDEMKYIQGVIPRILQVVKELITIDEDQACEALEVFDEMLECEVAIIVPHIKPVMDFCLEIIPNENLGDSVRVKAMSFIASLVKLKKKAFLKHKLVNPVLHTIFTVMCSESDDDGIDEEEDENESQTPTRFAPQMSIVESAIVSDKPSQRRASYIGLAVVAEGCADYITNKHLQAILQCVVKGLNDPDHTPDIRKDILPYMPALMEHLLNVLKTPTSNRMKELAISAIGAAANAAKDGIKPYFQEIIDQFKDTLGVLARTVGEDTFLPLAKECAQLGINLLQSVDDPDLRRCVYGLFAALSSLLKSDTGPYLEVLVTHMMGSLQSTEGVKAHFKEAEETVSVFNEEDFCDEEDLTGEEEDDEEENKIEGISVENAFLDEKEDTCCALGEIAGNTGPVFFSISGAEFSGSKMITAVIPKLIDIIKEDKDRMVVMTAIDTISDMLEKIGLPVIQTQGYADAILTKMKEIFTHKLPCQDQDTEEEDEEQAEFDGMLIESAGDTLPKKESSAVSERSFAVGTLAEIIEACGWPCAVPFVEKLYPLFMKMIHDSDEEVRSNSLFALEILKCLFDILNKESNVRVLDNICAATCRMIMANKAGVPMEHAFLKHKLVNPVLHTIFTVMCSESDDDGIDEEEDENESQTPTRFAPQMSIVESAIVSDKPSQRRASYIGLAVVAEGCADYITNKHLQAILQCVVKGLNDPDHTPDISKFASELLPLLFQYLGRATQEAEKNPRGLTKSYYALEMKGHSTIYASFDGTFIKCVEDTHIK</sequence>
<dbReference type="SUPFAM" id="SSF48371">
    <property type="entry name" value="ARM repeat"/>
    <property type="match status" value="2"/>
</dbReference>
<dbReference type="InterPro" id="IPR001494">
    <property type="entry name" value="Importin-beta_N"/>
</dbReference>
<evidence type="ECO:0000256" key="2">
    <source>
        <dbReference type="ARBA" id="ARBA00004496"/>
    </source>
</evidence>
<proteinExistence type="predicted"/>
<dbReference type="Proteomes" id="UP001217089">
    <property type="component" value="Unassembled WGS sequence"/>
</dbReference>
<keyword evidence="5" id="KW-0677">Repeat</keyword>
<dbReference type="Pfam" id="PF03810">
    <property type="entry name" value="IBN_N"/>
    <property type="match status" value="1"/>
</dbReference>
<keyword evidence="10" id="KW-1185">Reference proteome</keyword>
<protein>
    <recommendedName>
        <fullName evidence="8">Importin N-terminal domain-containing protein</fullName>
    </recommendedName>
</protein>
<name>A0ABQ9ED14_TEGGR</name>
<keyword evidence="7" id="KW-0539">Nucleus</keyword>
<evidence type="ECO:0000256" key="3">
    <source>
        <dbReference type="ARBA" id="ARBA00022448"/>
    </source>
</evidence>
<dbReference type="Gene3D" id="1.25.10.10">
    <property type="entry name" value="Leucine-rich Repeat Variant"/>
    <property type="match status" value="3"/>
</dbReference>
<evidence type="ECO:0000259" key="8">
    <source>
        <dbReference type="PROSITE" id="PS50166"/>
    </source>
</evidence>
<dbReference type="InterPro" id="IPR016024">
    <property type="entry name" value="ARM-type_fold"/>
</dbReference>
<keyword evidence="4" id="KW-0963">Cytoplasm</keyword>
<organism evidence="9 10">
    <name type="scientific">Tegillarca granosa</name>
    <name type="common">Malaysian cockle</name>
    <name type="synonym">Anadara granosa</name>
    <dbReference type="NCBI Taxonomy" id="220873"/>
    <lineage>
        <taxon>Eukaryota</taxon>
        <taxon>Metazoa</taxon>
        <taxon>Spiralia</taxon>
        <taxon>Lophotrochozoa</taxon>
        <taxon>Mollusca</taxon>
        <taxon>Bivalvia</taxon>
        <taxon>Autobranchia</taxon>
        <taxon>Pteriomorphia</taxon>
        <taxon>Arcoida</taxon>
        <taxon>Arcoidea</taxon>
        <taxon>Arcidae</taxon>
        <taxon>Tegillarca</taxon>
    </lineage>
</organism>
<accession>A0ABQ9ED14</accession>
<evidence type="ECO:0000313" key="10">
    <source>
        <dbReference type="Proteomes" id="UP001217089"/>
    </source>
</evidence>
<dbReference type="InterPro" id="IPR040122">
    <property type="entry name" value="Importin_beta"/>
</dbReference>
<comment type="subcellular location">
    <subcellularLocation>
        <location evidence="2">Cytoplasm</location>
    </subcellularLocation>
    <subcellularLocation>
        <location evidence="1">Nucleus</location>
    </subcellularLocation>
</comment>
<dbReference type="InterPro" id="IPR011989">
    <property type="entry name" value="ARM-like"/>
</dbReference>
<dbReference type="PROSITE" id="PS50166">
    <property type="entry name" value="IMPORTIN_B_NT"/>
    <property type="match status" value="1"/>
</dbReference>